<comment type="caution">
    <text evidence="1">The sequence shown here is derived from an EMBL/GenBank/DDBJ whole genome shotgun (WGS) entry which is preliminary data.</text>
</comment>
<accession>A0ACC0BF11</accession>
<keyword evidence="2" id="KW-1185">Reference proteome</keyword>
<evidence type="ECO:0000313" key="2">
    <source>
        <dbReference type="Proteomes" id="UP001060085"/>
    </source>
</evidence>
<dbReference type="Proteomes" id="UP001060085">
    <property type="component" value="Linkage Group LG03"/>
</dbReference>
<organism evidence="1 2">
    <name type="scientific">Catharanthus roseus</name>
    <name type="common">Madagascar periwinkle</name>
    <name type="synonym">Vinca rosea</name>
    <dbReference type="NCBI Taxonomy" id="4058"/>
    <lineage>
        <taxon>Eukaryota</taxon>
        <taxon>Viridiplantae</taxon>
        <taxon>Streptophyta</taxon>
        <taxon>Embryophyta</taxon>
        <taxon>Tracheophyta</taxon>
        <taxon>Spermatophyta</taxon>
        <taxon>Magnoliopsida</taxon>
        <taxon>eudicotyledons</taxon>
        <taxon>Gunneridae</taxon>
        <taxon>Pentapetalae</taxon>
        <taxon>asterids</taxon>
        <taxon>lamiids</taxon>
        <taxon>Gentianales</taxon>
        <taxon>Apocynaceae</taxon>
        <taxon>Rauvolfioideae</taxon>
        <taxon>Vinceae</taxon>
        <taxon>Catharanthinae</taxon>
        <taxon>Catharanthus</taxon>
    </lineage>
</organism>
<sequence>MPSYSLGLTPTSQTNPSGSRTSQMPPTPGLGFASFQSQHSSAYGFSGLYRKHPRLTKRSGRMTWTVFRLSASGIVFKRRLCDSRHPTGLIICNFK</sequence>
<protein>
    <submittedName>
        <fullName evidence="1">Uncharacterized protein</fullName>
    </submittedName>
</protein>
<reference evidence="2" key="1">
    <citation type="journal article" date="2023" name="Nat. Plants">
        <title>Single-cell RNA sequencing provides a high-resolution roadmap for understanding the multicellular compartmentation of specialized metabolism.</title>
        <authorList>
            <person name="Sun S."/>
            <person name="Shen X."/>
            <person name="Li Y."/>
            <person name="Li Y."/>
            <person name="Wang S."/>
            <person name="Li R."/>
            <person name="Zhang H."/>
            <person name="Shen G."/>
            <person name="Guo B."/>
            <person name="Wei J."/>
            <person name="Xu J."/>
            <person name="St-Pierre B."/>
            <person name="Chen S."/>
            <person name="Sun C."/>
        </authorList>
    </citation>
    <scope>NUCLEOTIDE SEQUENCE [LARGE SCALE GENOMIC DNA]</scope>
</reference>
<dbReference type="EMBL" id="CM044703">
    <property type="protein sequence ID" value="KAI5671214.1"/>
    <property type="molecule type" value="Genomic_DNA"/>
</dbReference>
<evidence type="ECO:0000313" key="1">
    <source>
        <dbReference type="EMBL" id="KAI5671214.1"/>
    </source>
</evidence>
<proteinExistence type="predicted"/>
<gene>
    <name evidence="1" type="ORF">M9H77_11578</name>
</gene>
<name>A0ACC0BF11_CATRO</name>